<reference evidence="1 2" key="1">
    <citation type="journal article" date="2020" name="Nature">
        <title>Six reference-quality genomes reveal evolution of bat adaptations.</title>
        <authorList>
            <person name="Jebb D."/>
            <person name="Huang Z."/>
            <person name="Pippel M."/>
            <person name="Hughes G.M."/>
            <person name="Lavrichenko K."/>
            <person name="Devanna P."/>
            <person name="Winkler S."/>
            <person name="Jermiin L.S."/>
            <person name="Skirmuntt E.C."/>
            <person name="Katzourakis A."/>
            <person name="Burkitt-Gray L."/>
            <person name="Ray D.A."/>
            <person name="Sullivan K.A.M."/>
            <person name="Roscito J.G."/>
            <person name="Kirilenko B.M."/>
            <person name="Davalos L.M."/>
            <person name="Corthals A.P."/>
            <person name="Power M.L."/>
            <person name="Jones G."/>
            <person name="Ransome R.D."/>
            <person name="Dechmann D.K.N."/>
            <person name="Locatelli A.G."/>
            <person name="Puechmaille S.J."/>
            <person name="Fedrigo O."/>
            <person name="Jarvis E.D."/>
            <person name="Hiller M."/>
            <person name="Vernes S.C."/>
            <person name="Myers E.W."/>
            <person name="Teeling E.C."/>
        </authorList>
    </citation>
    <scope>NUCLEOTIDE SEQUENCE [LARGE SCALE GENOMIC DNA]</scope>
    <source>
        <strain evidence="1">MRouAeg1</strain>
        <tissue evidence="1">Muscle</tissue>
    </source>
</reference>
<organism evidence="1 2">
    <name type="scientific">Rousettus aegyptiacus</name>
    <name type="common">Egyptian fruit bat</name>
    <name type="synonym">Pteropus aegyptiacus</name>
    <dbReference type="NCBI Taxonomy" id="9407"/>
    <lineage>
        <taxon>Eukaryota</taxon>
        <taxon>Metazoa</taxon>
        <taxon>Chordata</taxon>
        <taxon>Craniata</taxon>
        <taxon>Vertebrata</taxon>
        <taxon>Euteleostomi</taxon>
        <taxon>Mammalia</taxon>
        <taxon>Eutheria</taxon>
        <taxon>Laurasiatheria</taxon>
        <taxon>Chiroptera</taxon>
        <taxon>Yinpterochiroptera</taxon>
        <taxon>Pteropodoidea</taxon>
        <taxon>Pteropodidae</taxon>
        <taxon>Rousettinae</taxon>
        <taxon>Rousettus</taxon>
    </lineage>
</organism>
<evidence type="ECO:0000313" key="1">
    <source>
        <dbReference type="EMBL" id="KAF6496040.1"/>
    </source>
</evidence>
<protein>
    <submittedName>
        <fullName evidence="1">Uncharacterized protein</fullName>
    </submittedName>
</protein>
<dbReference type="Proteomes" id="UP000593571">
    <property type="component" value="Unassembled WGS sequence"/>
</dbReference>
<gene>
    <name evidence="1" type="ORF">HJG63_010299</name>
</gene>
<sequence length="129" mass="14363">MSYCSTESTPWQHSDELLVTKSQLLFFSCFLASWTSTKTYHQEVAHSNFHSSPPVLPLCPPLVPALPPVPLALTCHGVVDLTFFSSLSPCTCSNISFFHSFSNSLNGHEFQIFSHLILVFRMVLEIGSI</sequence>
<evidence type="ECO:0000313" key="2">
    <source>
        <dbReference type="Proteomes" id="UP000593571"/>
    </source>
</evidence>
<dbReference type="AlphaFoldDB" id="A0A7J8JHV2"/>
<comment type="caution">
    <text evidence="1">The sequence shown here is derived from an EMBL/GenBank/DDBJ whole genome shotgun (WGS) entry which is preliminary data.</text>
</comment>
<keyword evidence="2" id="KW-1185">Reference proteome</keyword>
<proteinExistence type="predicted"/>
<dbReference type="EMBL" id="JACASE010000002">
    <property type="protein sequence ID" value="KAF6496040.1"/>
    <property type="molecule type" value="Genomic_DNA"/>
</dbReference>
<accession>A0A7J8JHV2</accession>
<name>A0A7J8JHV2_ROUAE</name>